<keyword evidence="3 6" id="KW-1133">Transmembrane helix</keyword>
<feature type="region of interest" description="Disordered" evidence="5">
    <location>
        <begin position="579"/>
        <end position="613"/>
    </location>
</feature>
<dbReference type="Gene3D" id="1.20.58.340">
    <property type="entry name" value="Magnesium transport protein CorA, transmembrane region"/>
    <property type="match status" value="1"/>
</dbReference>
<feature type="compositionally biased region" description="Polar residues" evidence="5">
    <location>
        <begin position="15"/>
        <end position="24"/>
    </location>
</feature>
<evidence type="ECO:0000256" key="2">
    <source>
        <dbReference type="ARBA" id="ARBA00022692"/>
    </source>
</evidence>
<proteinExistence type="predicted"/>
<dbReference type="SUPFAM" id="SSF144083">
    <property type="entry name" value="Magnesium transport protein CorA, transmembrane region"/>
    <property type="match status" value="1"/>
</dbReference>
<accession>A0A3N4HYI8</accession>
<reference evidence="7 8" key="1">
    <citation type="journal article" date="2018" name="Nat. Ecol. Evol.">
        <title>Pezizomycetes genomes reveal the molecular basis of ectomycorrhizal truffle lifestyle.</title>
        <authorList>
            <person name="Murat C."/>
            <person name="Payen T."/>
            <person name="Noel B."/>
            <person name="Kuo A."/>
            <person name="Morin E."/>
            <person name="Chen J."/>
            <person name="Kohler A."/>
            <person name="Krizsan K."/>
            <person name="Balestrini R."/>
            <person name="Da Silva C."/>
            <person name="Montanini B."/>
            <person name="Hainaut M."/>
            <person name="Levati E."/>
            <person name="Barry K.W."/>
            <person name="Belfiori B."/>
            <person name="Cichocki N."/>
            <person name="Clum A."/>
            <person name="Dockter R.B."/>
            <person name="Fauchery L."/>
            <person name="Guy J."/>
            <person name="Iotti M."/>
            <person name="Le Tacon F."/>
            <person name="Lindquist E.A."/>
            <person name="Lipzen A."/>
            <person name="Malagnac F."/>
            <person name="Mello A."/>
            <person name="Molinier V."/>
            <person name="Miyauchi S."/>
            <person name="Poulain J."/>
            <person name="Riccioni C."/>
            <person name="Rubini A."/>
            <person name="Sitrit Y."/>
            <person name="Splivallo R."/>
            <person name="Traeger S."/>
            <person name="Wang M."/>
            <person name="Zifcakova L."/>
            <person name="Wipf D."/>
            <person name="Zambonelli A."/>
            <person name="Paolocci F."/>
            <person name="Nowrousian M."/>
            <person name="Ottonello S."/>
            <person name="Baldrian P."/>
            <person name="Spatafora J.W."/>
            <person name="Henrissat B."/>
            <person name="Nagy L.G."/>
            <person name="Aury J.M."/>
            <person name="Wincker P."/>
            <person name="Grigoriev I.V."/>
            <person name="Bonfante P."/>
            <person name="Martin F.M."/>
        </authorList>
    </citation>
    <scope>NUCLEOTIDE SEQUENCE [LARGE SCALE GENOMIC DNA]</scope>
    <source>
        <strain evidence="7 8">RN42</strain>
    </source>
</reference>
<feature type="compositionally biased region" description="Low complexity" evidence="5">
    <location>
        <begin position="25"/>
        <end position="40"/>
    </location>
</feature>
<feature type="region of interest" description="Disordered" evidence="5">
    <location>
        <begin position="1"/>
        <end position="48"/>
    </location>
</feature>
<evidence type="ECO:0008006" key="9">
    <source>
        <dbReference type="Google" id="ProtNLM"/>
    </source>
</evidence>
<dbReference type="GO" id="GO:0016020">
    <property type="term" value="C:membrane"/>
    <property type="evidence" value="ECO:0007669"/>
    <property type="project" value="UniProtKB-SubCell"/>
</dbReference>
<evidence type="ECO:0000256" key="1">
    <source>
        <dbReference type="ARBA" id="ARBA00004141"/>
    </source>
</evidence>
<keyword evidence="8" id="KW-1185">Reference proteome</keyword>
<gene>
    <name evidence="7" type="ORF">BJ508DRAFT_169394</name>
</gene>
<dbReference type="Pfam" id="PF01544">
    <property type="entry name" value="CorA"/>
    <property type="match status" value="1"/>
</dbReference>
<protein>
    <recommendedName>
        <fullName evidence="9">Cora-domain-containing protein</fullName>
    </recommendedName>
</protein>
<dbReference type="STRING" id="1160509.A0A3N4HYI8"/>
<evidence type="ECO:0000256" key="3">
    <source>
        <dbReference type="ARBA" id="ARBA00022989"/>
    </source>
</evidence>
<sequence length="1182" mass="135525">MSELLSASEGPTEAALSNQIQSFASEGPPFTSEPPSSTPSVLRPSDSHTSIQIEEASEQLVPRCLPQPPESRYLAWESNIEPNDWLIELKDLMWVERSLGERNLMAKCWTYNFLFNKTSEKVDTLGLDLDFRKHESSSSDRSSEYKLDCIAAVVTIAERRWNLAGLNKYAWDDAEDAQLIFDFVEMAWKDQSFHSEVAKREKFVGDFIYRWPEIIDVGRLLAYICLDTKRYEMCAEVLEAVRVRYTQCKWEEIEGGRGDNGPDALIITAIFLDLERAWFFGKIGRYLEEEALLRQLVDNCGRILEANPHPETDWSTREPPLLDRLHYRLAYCLMKQGKYYESLAEVLIAEDDFQSLCRQPRWEPHWALTFCYETHLRLTLLETLSESEGRSRVHSILPHTVKVYNFVMTNNTAYAAEACAIVEEDQPSNLLNKDLFPKTIEMVKAVILSFTTETNSNDVKSSAISVLRKEKSQPSRSVQSLSSEITEDVSAMILLAKCYFVVGKHRPSKEMFRLAERTVELAYADAHQNSDLVLLRLTALQWLQRVKWELRNHWQGQSEGMALRTMDQDESLDPLEYLRSVHGTPNSNLNQEGPNQAGTSRSSPERADLSRLPQRNCGHNMELSWLDDKRTLQVRLKTELQHTDCENRPQIELPHYKPITGPVCFTALADSATTGIGRGRFLSWAVDMFRKRLDNRSFFEVEGLMRRVWSDKKPCYSWRYIDKISKRERVTHIPPGRHHIEWAEEGGSYYPIKCGSRLRFLKAVLASLITVHAHGYPVMRTIGSPIVGMPGEPIASSFKSKSYICTISVLKSVRTSYKGLPYKFTRRSESRSRFAYSRGFEFESESDSLSVPMVMLRTTDCMTTYKIATFCFTTLQLITQHYLFLSLRWKEAVEHSMLLLRDRNIEILKLKGTNPMVVPMILHFAHDLTRMESMLEEQIYDLQTFCESIRDNSSALVDEVRLWEADTGQPTGCLLFELEEVGKDLRSIRGLINGDSVLVRKLENLIQKEFNLVSIHEAQTSVKLGLSMQRLSWITFIFLPLIFVSSLFGMNIDVLQADGREFPSWWWYLIFSVATIALVFGGWMAFKYYYRAITFPLPLPIRGQIFRSGSSSDIESFGSMVDQGAWPARAVSHVSGLDGAETAANPTTSIPQVIPRRITAIDETEDLRRRVLSRVGNFRSRD</sequence>
<feature type="transmembrane region" description="Helical" evidence="6">
    <location>
        <begin position="1031"/>
        <end position="1050"/>
    </location>
</feature>
<feature type="compositionally biased region" description="Polar residues" evidence="5">
    <location>
        <begin position="583"/>
        <end position="602"/>
    </location>
</feature>
<evidence type="ECO:0000256" key="4">
    <source>
        <dbReference type="ARBA" id="ARBA00023136"/>
    </source>
</evidence>
<evidence type="ECO:0000313" key="8">
    <source>
        <dbReference type="Proteomes" id="UP000275078"/>
    </source>
</evidence>
<dbReference type="EMBL" id="ML119724">
    <property type="protein sequence ID" value="RPA77568.1"/>
    <property type="molecule type" value="Genomic_DNA"/>
</dbReference>
<organism evidence="7 8">
    <name type="scientific">Ascobolus immersus RN42</name>
    <dbReference type="NCBI Taxonomy" id="1160509"/>
    <lineage>
        <taxon>Eukaryota</taxon>
        <taxon>Fungi</taxon>
        <taxon>Dikarya</taxon>
        <taxon>Ascomycota</taxon>
        <taxon>Pezizomycotina</taxon>
        <taxon>Pezizomycetes</taxon>
        <taxon>Pezizales</taxon>
        <taxon>Ascobolaceae</taxon>
        <taxon>Ascobolus</taxon>
    </lineage>
</organism>
<dbReference type="OrthoDB" id="426293at2759"/>
<dbReference type="Proteomes" id="UP000275078">
    <property type="component" value="Unassembled WGS sequence"/>
</dbReference>
<name>A0A3N4HYI8_ASCIM</name>
<dbReference type="InterPro" id="IPR002523">
    <property type="entry name" value="MgTranspt_CorA/ZnTranspt_ZntB"/>
</dbReference>
<evidence type="ECO:0000256" key="6">
    <source>
        <dbReference type="SAM" id="Phobius"/>
    </source>
</evidence>
<evidence type="ECO:0000256" key="5">
    <source>
        <dbReference type="SAM" id="MobiDB-lite"/>
    </source>
</evidence>
<dbReference type="AlphaFoldDB" id="A0A3N4HYI8"/>
<comment type="subcellular location">
    <subcellularLocation>
        <location evidence="1">Membrane</location>
        <topology evidence="1">Multi-pass membrane protein</topology>
    </subcellularLocation>
</comment>
<keyword evidence="2 6" id="KW-0812">Transmembrane</keyword>
<keyword evidence="4 6" id="KW-0472">Membrane</keyword>
<feature type="transmembrane region" description="Helical" evidence="6">
    <location>
        <begin position="1065"/>
        <end position="1086"/>
    </location>
</feature>
<evidence type="ECO:0000313" key="7">
    <source>
        <dbReference type="EMBL" id="RPA77568.1"/>
    </source>
</evidence>
<dbReference type="InterPro" id="IPR045863">
    <property type="entry name" value="CorA_TM1_TM2"/>
</dbReference>
<dbReference type="GO" id="GO:0046873">
    <property type="term" value="F:metal ion transmembrane transporter activity"/>
    <property type="evidence" value="ECO:0007669"/>
    <property type="project" value="InterPro"/>
</dbReference>